<dbReference type="Pfam" id="PF00004">
    <property type="entry name" value="AAA"/>
    <property type="match status" value="2"/>
</dbReference>
<protein>
    <recommendedName>
        <fullName evidence="1">AAA+ ATPase domain-containing protein</fullName>
    </recommendedName>
</protein>
<dbReference type="InterPro" id="IPR050304">
    <property type="entry name" value="MT-severing_AAA_ATPase"/>
</dbReference>
<dbReference type="PANTHER" id="PTHR23074:SF83">
    <property type="entry name" value="VACUOLAR PROTEIN SORTING-ASSOCIATED PROTEIN 4A"/>
    <property type="match status" value="1"/>
</dbReference>
<evidence type="ECO:0000313" key="2">
    <source>
        <dbReference type="EMBL" id="GGG87054.1"/>
    </source>
</evidence>
<reference evidence="2" key="2">
    <citation type="submission" date="2020-09" db="EMBL/GenBank/DDBJ databases">
        <authorList>
            <person name="Sun Q."/>
            <person name="Zhou Y."/>
        </authorList>
    </citation>
    <scope>NUCLEOTIDE SEQUENCE</scope>
    <source>
        <strain evidence="2">CGMCC 1.12997</strain>
    </source>
</reference>
<reference evidence="2" key="1">
    <citation type="journal article" date="2014" name="Int. J. Syst. Evol. Microbiol.">
        <title>Complete genome sequence of Corynebacterium casei LMG S-19264T (=DSM 44701T), isolated from a smear-ripened cheese.</title>
        <authorList>
            <consortium name="US DOE Joint Genome Institute (JGI-PGF)"/>
            <person name="Walter F."/>
            <person name="Albersmeier A."/>
            <person name="Kalinowski J."/>
            <person name="Ruckert C."/>
        </authorList>
    </citation>
    <scope>NUCLEOTIDE SEQUENCE</scope>
    <source>
        <strain evidence="2">CGMCC 1.12997</strain>
    </source>
</reference>
<keyword evidence="3" id="KW-1185">Reference proteome</keyword>
<dbReference type="RefSeq" id="WP_188555423.1">
    <property type="nucleotide sequence ID" value="NZ_BMGT01000004.1"/>
</dbReference>
<dbReference type="SUPFAM" id="SSF52540">
    <property type="entry name" value="P-loop containing nucleoside triphosphate hydrolases"/>
    <property type="match status" value="2"/>
</dbReference>
<dbReference type="Gene3D" id="3.40.50.300">
    <property type="entry name" value="P-loop containing nucleotide triphosphate hydrolases"/>
    <property type="match status" value="2"/>
</dbReference>
<dbReference type="GO" id="GO:0005524">
    <property type="term" value="F:ATP binding"/>
    <property type="evidence" value="ECO:0007669"/>
    <property type="project" value="InterPro"/>
</dbReference>
<dbReference type="EMBL" id="BMGT01000004">
    <property type="protein sequence ID" value="GGG87054.1"/>
    <property type="molecule type" value="Genomic_DNA"/>
</dbReference>
<dbReference type="InterPro" id="IPR003593">
    <property type="entry name" value="AAA+_ATPase"/>
</dbReference>
<dbReference type="InterPro" id="IPR027417">
    <property type="entry name" value="P-loop_NTPase"/>
</dbReference>
<gene>
    <name evidence="2" type="ORF">GCM10011585_33840</name>
</gene>
<evidence type="ECO:0000259" key="1">
    <source>
        <dbReference type="SMART" id="SM00382"/>
    </source>
</evidence>
<dbReference type="AlphaFoldDB" id="A0A917HRU4"/>
<name>A0A917HRU4_9BACT</name>
<comment type="caution">
    <text evidence="2">The sequence shown here is derived from an EMBL/GenBank/DDBJ whole genome shotgun (WGS) entry which is preliminary data.</text>
</comment>
<dbReference type="InterPro" id="IPR003959">
    <property type="entry name" value="ATPase_AAA_core"/>
</dbReference>
<organism evidence="2 3">
    <name type="scientific">Edaphobacter dinghuensis</name>
    <dbReference type="NCBI Taxonomy" id="1560005"/>
    <lineage>
        <taxon>Bacteria</taxon>
        <taxon>Pseudomonadati</taxon>
        <taxon>Acidobacteriota</taxon>
        <taxon>Terriglobia</taxon>
        <taxon>Terriglobales</taxon>
        <taxon>Acidobacteriaceae</taxon>
        <taxon>Edaphobacter</taxon>
    </lineage>
</organism>
<dbReference type="Gene3D" id="1.10.8.60">
    <property type="match status" value="2"/>
</dbReference>
<dbReference type="SMART" id="SM00382">
    <property type="entry name" value="AAA"/>
    <property type="match status" value="1"/>
</dbReference>
<accession>A0A917HRU4</accession>
<dbReference type="GO" id="GO:0016887">
    <property type="term" value="F:ATP hydrolysis activity"/>
    <property type="evidence" value="ECO:0007669"/>
    <property type="project" value="InterPro"/>
</dbReference>
<feature type="domain" description="AAA+ ATPase" evidence="1">
    <location>
        <begin position="272"/>
        <end position="407"/>
    </location>
</feature>
<dbReference type="PANTHER" id="PTHR23074">
    <property type="entry name" value="AAA DOMAIN-CONTAINING"/>
    <property type="match status" value="1"/>
</dbReference>
<dbReference type="Proteomes" id="UP000647241">
    <property type="component" value="Unassembled WGS sequence"/>
</dbReference>
<sequence>MNTLMEDFVAVPAYNNHVIVEKDDMAPTLNEYWSGRRSAYRETIARLRALTNDEDAERVWRSFCRHQTSFLRRIVQGGADAAKVALVQDLGWEERFARDAKRVFLKEAKAELWIPVSQMPLRIVRGPGLRRDYDVVSYPDYNGPALEIGKAVVAVSWQHQALFLLLPPSGQFTALNTFLFSLDGATWSTEDVFPVAFLGVIEEHRSEILDAERAFSRLHQQWQATDGANRAQAQLEDIDRVAALWEKVRIPERQKLELLRRFALFEEGDPAAPMGLFLKGPPGTGKTLIGSTLAETLRCHWQLLSLPDFKGDKLGEGAQRVRARWEEARGHQPSIMLVDDCEGVFTQRGSLGADKMSEEIVESFLPEWDGVKGRSRVLVIGISNRPEKVDGAIRSRFGWEMEITLPQSEDRSATFEQEARQFGVSSQFPDDVAELTQGLSGRDLKEVARSLRSLELTGGITRSDMIEAIQAYRRSKDVVVEDNVGWDDLIVDETITDRLRVISTLLKESEKWRSHGASIPKSLLLIGPSSADLARIAKAIAKDTGLNFMAPTMAQVKATILGGSANQLSQLFERGRSMAPAILFLANLETLAPRQSAFDAKDRLTEEIASQLQQEIDGIRVKANQVFVIATTPDLSRVDESVLNCFAERLVLPAPNPEMRPKLLRTFLMGKALNFPLDEGVQILANRLDGNPVSGTDLEQWVREAERKALLRAVRMGGPEHLRIELDDF</sequence>
<evidence type="ECO:0000313" key="3">
    <source>
        <dbReference type="Proteomes" id="UP000647241"/>
    </source>
</evidence>
<proteinExistence type="predicted"/>